<proteinExistence type="inferred from homology"/>
<dbReference type="InterPro" id="IPR036052">
    <property type="entry name" value="TrpB-like_PALP_sf"/>
</dbReference>
<dbReference type="SUPFAM" id="SSF53686">
    <property type="entry name" value="Tryptophan synthase beta subunit-like PLP-dependent enzymes"/>
    <property type="match status" value="1"/>
</dbReference>
<dbReference type="GO" id="GO:0019343">
    <property type="term" value="P:cysteine biosynthetic process via cystathionine"/>
    <property type="evidence" value="ECO:0007669"/>
    <property type="project" value="UniProtKB-UniRule"/>
</dbReference>
<evidence type="ECO:0000256" key="4">
    <source>
        <dbReference type="ARBA" id="ARBA00012041"/>
    </source>
</evidence>
<evidence type="ECO:0000256" key="1">
    <source>
        <dbReference type="ARBA" id="ARBA00001933"/>
    </source>
</evidence>
<organism evidence="13">
    <name type="scientific">Chromera velia CCMP2878</name>
    <dbReference type="NCBI Taxonomy" id="1169474"/>
    <lineage>
        <taxon>Eukaryota</taxon>
        <taxon>Sar</taxon>
        <taxon>Alveolata</taxon>
        <taxon>Colpodellida</taxon>
        <taxon>Chromeraceae</taxon>
        <taxon>Chromera</taxon>
    </lineage>
</organism>
<evidence type="ECO:0000256" key="2">
    <source>
        <dbReference type="ARBA" id="ARBA00005003"/>
    </source>
</evidence>
<dbReference type="VEuPathDB" id="CryptoDB:Cvel_1314"/>
<evidence type="ECO:0000313" key="13">
    <source>
        <dbReference type="EMBL" id="CEM47200.1"/>
    </source>
</evidence>
<evidence type="ECO:0000256" key="7">
    <source>
        <dbReference type="ARBA" id="ARBA00023239"/>
    </source>
</evidence>
<dbReference type="FunFam" id="3.40.50.1100:FF:000003">
    <property type="entry name" value="Cystathionine beta-synthase"/>
    <property type="match status" value="1"/>
</dbReference>
<dbReference type="InterPro" id="IPR005857">
    <property type="entry name" value="Cysta_beta_synth"/>
</dbReference>
<evidence type="ECO:0000259" key="12">
    <source>
        <dbReference type="PROSITE" id="PS51371"/>
    </source>
</evidence>
<dbReference type="InterPro" id="IPR001926">
    <property type="entry name" value="TrpB-like_PALP"/>
</dbReference>
<comment type="cofactor">
    <cofactor evidence="1 11">
        <name>pyridoxal 5'-phosphate</name>
        <dbReference type="ChEBI" id="CHEBI:597326"/>
    </cofactor>
</comment>
<comment type="similarity">
    <text evidence="3 11">Belongs to the cysteine synthase/cystathionine beta-synthase family.</text>
</comment>
<dbReference type="PROSITE" id="PS51371">
    <property type="entry name" value="CBS"/>
    <property type="match status" value="1"/>
</dbReference>
<keyword evidence="11" id="KW-0028">Amino-acid biosynthesis</keyword>
<dbReference type="FunFam" id="3.40.50.1100:FF:000118">
    <property type="entry name" value="Related to CYS4-cystathionine beta-synthase"/>
    <property type="match status" value="1"/>
</dbReference>
<dbReference type="Gene3D" id="3.10.580.10">
    <property type="entry name" value="CBS-domain"/>
    <property type="match status" value="1"/>
</dbReference>
<evidence type="ECO:0000256" key="11">
    <source>
        <dbReference type="RuleBase" id="RU361204"/>
    </source>
</evidence>
<dbReference type="GO" id="GO:0005737">
    <property type="term" value="C:cytoplasm"/>
    <property type="evidence" value="ECO:0007669"/>
    <property type="project" value="InterPro"/>
</dbReference>
<dbReference type="AlphaFoldDB" id="A0A0G4HSF2"/>
<dbReference type="PROSITE" id="PS00901">
    <property type="entry name" value="CYS_SYNTHASE"/>
    <property type="match status" value="1"/>
</dbReference>
<evidence type="ECO:0000256" key="10">
    <source>
        <dbReference type="PROSITE-ProRule" id="PRU00703"/>
    </source>
</evidence>
<dbReference type="PhylomeDB" id="A0A0G4HSF2"/>
<sequence length="546" mass="59562">MSSLQEILKLAEKEAVIEFPHYAGCDKCTWKPNSKEKSPHPALPLKPQPKILDSILDAIGRTPMVRCSRLAERHGLECELLAKCEFMSAGGSVKDRIGLRMVLEAEMAGKLKKGDTLIEPTSGNTGVGLSLAAAIKGYKMLITLPEKMSGEKVNMMKALGADILRTPTEAAWNAPESHIGLALKLNKVIPNSHILDQYKNPANPMAHYEWTAEEILEACEGQLDMVVLTAGTGGTLTGISRKIKEKCPKCIVVAVDPKGSILAEPPELNEDGKNRPYQVEGIGYDFIPTVLDRSLVDKWMKSADRESFLTARDLIRYEGLLCGGSSGAAMWGALTAIKEMNMNVKGKRVVVLLPDSSRNYMSKFVADDWMIDRGFMEADLTGSASEDPIDFQGKKVGALQMQPPVTLHPSVTCSEAVMVMHDHGIDQVPVVDQEGEIRGVVTQGNLAGYLGSKRCVASDPVSKVMYRTFTAVSLDTALRMVWKLLDSAPFVLAVAKQKVYSTQGSFQQRQIVVGVITRIDLLALLTGENTMEETEAEGNSRSEENP</sequence>
<dbReference type="GO" id="GO:0004122">
    <property type="term" value="F:cystathionine beta-synthase activity"/>
    <property type="evidence" value="ECO:0007669"/>
    <property type="project" value="UniProtKB-UniRule"/>
</dbReference>
<keyword evidence="7 11" id="KW-0456">Lyase</keyword>
<reference evidence="13" key="1">
    <citation type="submission" date="2014-11" db="EMBL/GenBank/DDBJ databases">
        <authorList>
            <person name="Otto D Thomas"/>
            <person name="Naeem Raeece"/>
        </authorList>
    </citation>
    <scope>NUCLEOTIDE SEQUENCE</scope>
</reference>
<keyword evidence="11" id="KW-0198">Cysteine biosynthesis</keyword>
<evidence type="ECO:0000256" key="6">
    <source>
        <dbReference type="ARBA" id="ARBA00023122"/>
    </source>
</evidence>
<dbReference type="UniPathway" id="UPA00136">
    <property type="reaction ID" value="UER00201"/>
</dbReference>
<keyword evidence="5 11" id="KW-0663">Pyridoxal phosphate</keyword>
<dbReference type="PANTHER" id="PTHR10314">
    <property type="entry name" value="CYSTATHIONINE BETA-SYNTHASE"/>
    <property type="match status" value="1"/>
</dbReference>
<dbReference type="CDD" id="cd01561">
    <property type="entry name" value="CBS_like"/>
    <property type="match status" value="1"/>
</dbReference>
<accession>A0A0G4HSF2</accession>
<dbReference type="InterPro" id="IPR000644">
    <property type="entry name" value="CBS_dom"/>
</dbReference>
<dbReference type="SMART" id="SM00116">
    <property type="entry name" value="CBS"/>
    <property type="match status" value="1"/>
</dbReference>
<comment type="pathway">
    <text evidence="2">Amino-acid biosynthesis; L-cysteine biosynthesis; L-cysteine from L-homocysteine and L-serine: step 1/2.</text>
</comment>
<dbReference type="EMBL" id="CDMZ01003668">
    <property type="protein sequence ID" value="CEM47200.1"/>
    <property type="molecule type" value="Genomic_DNA"/>
</dbReference>
<dbReference type="SUPFAM" id="SSF54631">
    <property type="entry name" value="CBS-domain pair"/>
    <property type="match status" value="1"/>
</dbReference>
<dbReference type="NCBIfam" id="TIGR01137">
    <property type="entry name" value="cysta_beta"/>
    <property type="match status" value="1"/>
</dbReference>
<feature type="domain" description="CBS" evidence="12">
    <location>
        <begin position="400"/>
        <end position="458"/>
    </location>
</feature>
<evidence type="ECO:0000256" key="5">
    <source>
        <dbReference type="ARBA" id="ARBA00022898"/>
    </source>
</evidence>
<dbReference type="EC" id="4.2.1.22" evidence="4 11"/>
<dbReference type="Pfam" id="PF00571">
    <property type="entry name" value="CBS"/>
    <property type="match status" value="1"/>
</dbReference>
<dbReference type="InterPro" id="IPR046342">
    <property type="entry name" value="CBS_dom_sf"/>
</dbReference>
<name>A0A0G4HSF2_9ALVE</name>
<dbReference type="Pfam" id="PF00291">
    <property type="entry name" value="PALP"/>
    <property type="match status" value="1"/>
</dbReference>
<evidence type="ECO:0000256" key="3">
    <source>
        <dbReference type="ARBA" id="ARBA00007103"/>
    </source>
</evidence>
<comment type="catalytic activity">
    <reaction evidence="9 11">
        <text>L-homocysteine + L-serine = L,L-cystathionine + H2O</text>
        <dbReference type="Rhea" id="RHEA:10112"/>
        <dbReference type="ChEBI" id="CHEBI:15377"/>
        <dbReference type="ChEBI" id="CHEBI:33384"/>
        <dbReference type="ChEBI" id="CHEBI:58161"/>
        <dbReference type="ChEBI" id="CHEBI:58199"/>
        <dbReference type="EC" id="4.2.1.22"/>
    </reaction>
</comment>
<protein>
    <recommendedName>
        <fullName evidence="8 11">Cystathionine beta-synthase</fullName>
        <ecNumber evidence="4 11">4.2.1.22</ecNumber>
    </recommendedName>
</protein>
<gene>
    <name evidence="13" type="ORF">Cvel_1314</name>
</gene>
<dbReference type="Gene3D" id="3.40.50.1100">
    <property type="match status" value="2"/>
</dbReference>
<evidence type="ECO:0000256" key="9">
    <source>
        <dbReference type="ARBA" id="ARBA00047490"/>
    </source>
</evidence>
<dbReference type="GO" id="GO:0006535">
    <property type="term" value="P:cysteine biosynthetic process from serine"/>
    <property type="evidence" value="ECO:0007669"/>
    <property type="project" value="UniProtKB-UniRule"/>
</dbReference>
<evidence type="ECO:0000256" key="8">
    <source>
        <dbReference type="ARBA" id="ARBA00026192"/>
    </source>
</evidence>
<dbReference type="InterPro" id="IPR050214">
    <property type="entry name" value="Cys_Synth/Cystath_Beta-Synth"/>
</dbReference>
<dbReference type="InterPro" id="IPR046353">
    <property type="entry name" value="CBS_C"/>
</dbReference>
<keyword evidence="6 10" id="KW-0129">CBS domain</keyword>
<dbReference type="CDD" id="cd04608">
    <property type="entry name" value="CBS_pair_CBS"/>
    <property type="match status" value="1"/>
</dbReference>
<dbReference type="InterPro" id="IPR001216">
    <property type="entry name" value="P-phosphate_BS"/>
</dbReference>